<dbReference type="Proteomes" id="UP000030149">
    <property type="component" value="Unassembled WGS sequence"/>
</dbReference>
<sequence>MKKYVIPGLIAVYLTLSIFFWGWLLLDIAFDNFTIFRYLDLTLPIENEKLILLKMAFYSMIGGAFGGISFGMMNLQRHTTADGFKLVFLGDYLFRPFGAAILAVVIFALIRGGILTILGADTNIQPSTASTLSSFGIGFLAGFSSAEVIKTFSRLSKNIFGEKDEKNQKKE</sequence>
<keyword evidence="1" id="KW-1133">Transmembrane helix</keyword>
<feature type="transmembrane region" description="Helical" evidence="1">
    <location>
        <begin position="51"/>
        <end position="72"/>
    </location>
</feature>
<proteinExistence type="predicted"/>
<evidence type="ECO:0000313" key="3">
    <source>
        <dbReference type="Proteomes" id="UP000030149"/>
    </source>
</evidence>
<organism evidence="2 3">
    <name type="scientific">Flavobacterium enshiense DK69</name>
    <dbReference type="NCBI Taxonomy" id="1107311"/>
    <lineage>
        <taxon>Bacteria</taxon>
        <taxon>Pseudomonadati</taxon>
        <taxon>Bacteroidota</taxon>
        <taxon>Flavobacteriia</taxon>
        <taxon>Flavobacteriales</taxon>
        <taxon>Flavobacteriaceae</taxon>
        <taxon>Flavobacterium</taxon>
    </lineage>
</organism>
<dbReference type="AlphaFoldDB" id="A0A0A2N040"/>
<reference evidence="2 3" key="2">
    <citation type="journal article" date="2015" name="Stand. Genomic Sci.">
        <title>High quality draft genomic sequence of Flavobacterium enshiense DK69(T) and comparison among Flavobacterium genomes.</title>
        <authorList>
            <person name="Zeng Z."/>
            <person name="Chen C."/>
            <person name="Du H."/>
            <person name="Wang G."/>
            <person name="Li M."/>
        </authorList>
    </citation>
    <scope>NUCLEOTIDE SEQUENCE [LARGE SCALE GENOMIC DNA]</scope>
    <source>
        <strain evidence="2 3">DK69</strain>
    </source>
</reference>
<dbReference type="STRING" id="1107311.Q767_00235"/>
<evidence type="ECO:0000313" key="2">
    <source>
        <dbReference type="EMBL" id="KGO97068.1"/>
    </source>
</evidence>
<comment type="caution">
    <text evidence="2">The sequence shown here is derived from an EMBL/GenBank/DDBJ whole genome shotgun (WGS) entry which is preliminary data.</text>
</comment>
<keyword evidence="1" id="KW-0472">Membrane</keyword>
<feature type="transmembrane region" description="Helical" evidence="1">
    <location>
        <begin position="6"/>
        <end position="30"/>
    </location>
</feature>
<dbReference type="RefSeq" id="WP_035629527.1">
    <property type="nucleotide sequence ID" value="NZ_AVCS01000016.1"/>
</dbReference>
<accession>A0A0A2N040</accession>
<keyword evidence="1" id="KW-0812">Transmembrane</keyword>
<name>A0A0A2N040_9FLAO</name>
<gene>
    <name evidence="2" type="ORF">Q767_00235</name>
</gene>
<dbReference type="EMBL" id="JRLZ01000001">
    <property type="protein sequence ID" value="KGO97068.1"/>
    <property type="molecule type" value="Genomic_DNA"/>
</dbReference>
<dbReference type="PATRIC" id="fig|1107311.5.peg.45"/>
<reference evidence="3" key="1">
    <citation type="submission" date="2013-09" db="EMBL/GenBank/DDBJ databases">
        <authorList>
            <person name="Zeng Z."/>
            <person name="Chen C."/>
        </authorList>
    </citation>
    <scope>NUCLEOTIDE SEQUENCE [LARGE SCALE GENOMIC DNA]</scope>
    <source>
        <strain evidence="3">DK69</strain>
    </source>
</reference>
<evidence type="ECO:0000256" key="1">
    <source>
        <dbReference type="SAM" id="Phobius"/>
    </source>
</evidence>
<feature type="transmembrane region" description="Helical" evidence="1">
    <location>
        <begin position="92"/>
        <end position="110"/>
    </location>
</feature>
<keyword evidence="3" id="KW-1185">Reference proteome</keyword>
<protein>
    <submittedName>
        <fullName evidence="2">Uncharacterized protein</fullName>
    </submittedName>
</protein>